<gene>
    <name evidence="8" type="ORF">H9724_03380</name>
</gene>
<evidence type="ECO:0000256" key="2">
    <source>
        <dbReference type="ARBA" id="ARBA00023012"/>
    </source>
</evidence>
<keyword evidence="2" id="KW-0902">Two-component regulatory system</keyword>
<dbReference type="GO" id="GO:0000976">
    <property type="term" value="F:transcription cis-regulatory region binding"/>
    <property type="evidence" value="ECO:0007669"/>
    <property type="project" value="TreeGrafter"/>
</dbReference>
<dbReference type="CDD" id="cd00383">
    <property type="entry name" value="trans_reg_C"/>
    <property type="match status" value="1"/>
</dbReference>
<dbReference type="InterPro" id="IPR039420">
    <property type="entry name" value="WalR-like"/>
</dbReference>
<keyword evidence="5" id="KW-0804">Transcription</keyword>
<name>A0A9D2FK02_9FIRM</name>
<dbReference type="InterPro" id="IPR036388">
    <property type="entry name" value="WH-like_DNA-bd_sf"/>
</dbReference>
<dbReference type="Proteomes" id="UP000824105">
    <property type="component" value="Unassembled WGS sequence"/>
</dbReference>
<reference evidence="8" key="2">
    <citation type="submission" date="2021-04" db="EMBL/GenBank/DDBJ databases">
        <authorList>
            <person name="Gilroy R."/>
        </authorList>
    </citation>
    <scope>NUCLEOTIDE SEQUENCE</scope>
    <source>
        <strain evidence="8">CHK188-11489</strain>
    </source>
</reference>
<feature type="DNA-binding region" description="OmpR/PhoB-type" evidence="6">
    <location>
        <begin position="58"/>
        <end position="153"/>
    </location>
</feature>
<evidence type="ECO:0000313" key="9">
    <source>
        <dbReference type="Proteomes" id="UP000824105"/>
    </source>
</evidence>
<evidence type="ECO:0000256" key="6">
    <source>
        <dbReference type="PROSITE-ProRule" id="PRU01091"/>
    </source>
</evidence>
<dbReference type="Pfam" id="PF00486">
    <property type="entry name" value="Trans_reg_C"/>
    <property type="match status" value="1"/>
</dbReference>
<reference evidence="8" key="1">
    <citation type="journal article" date="2021" name="PeerJ">
        <title>Extensive microbial diversity within the chicken gut microbiome revealed by metagenomics and culture.</title>
        <authorList>
            <person name="Gilroy R."/>
            <person name="Ravi A."/>
            <person name="Getino M."/>
            <person name="Pursley I."/>
            <person name="Horton D.L."/>
            <person name="Alikhan N.F."/>
            <person name="Baker D."/>
            <person name="Gharbi K."/>
            <person name="Hall N."/>
            <person name="Watson M."/>
            <person name="Adriaenssens E.M."/>
            <person name="Foster-Nyarko E."/>
            <person name="Jarju S."/>
            <person name="Secka A."/>
            <person name="Antonio M."/>
            <person name="Oren A."/>
            <person name="Chaudhuri R.R."/>
            <person name="La Ragione R."/>
            <person name="Hildebrand F."/>
            <person name="Pallen M.J."/>
        </authorList>
    </citation>
    <scope>NUCLEOTIDE SEQUENCE</scope>
    <source>
        <strain evidence="8">CHK188-11489</strain>
    </source>
</reference>
<dbReference type="Gene3D" id="1.10.10.10">
    <property type="entry name" value="Winged helix-like DNA-binding domain superfamily/Winged helix DNA-binding domain"/>
    <property type="match status" value="1"/>
</dbReference>
<dbReference type="AlphaFoldDB" id="A0A9D2FK02"/>
<organism evidence="8 9">
    <name type="scientific">Candidatus Gemmiger avistercoris</name>
    <dbReference type="NCBI Taxonomy" id="2838606"/>
    <lineage>
        <taxon>Bacteria</taxon>
        <taxon>Bacillati</taxon>
        <taxon>Bacillota</taxon>
        <taxon>Clostridia</taxon>
        <taxon>Eubacteriales</taxon>
        <taxon>Gemmiger</taxon>
    </lineage>
</organism>
<dbReference type="PANTHER" id="PTHR48111:SF1">
    <property type="entry name" value="TWO-COMPONENT RESPONSE REGULATOR ORR33"/>
    <property type="match status" value="1"/>
</dbReference>
<evidence type="ECO:0000259" key="7">
    <source>
        <dbReference type="PROSITE" id="PS51755"/>
    </source>
</evidence>
<dbReference type="SMART" id="SM00862">
    <property type="entry name" value="Trans_reg_C"/>
    <property type="match status" value="1"/>
</dbReference>
<keyword evidence="4 6" id="KW-0238">DNA-binding</keyword>
<dbReference type="GO" id="GO:0000156">
    <property type="term" value="F:phosphorelay response regulator activity"/>
    <property type="evidence" value="ECO:0007669"/>
    <property type="project" value="TreeGrafter"/>
</dbReference>
<dbReference type="InterPro" id="IPR016032">
    <property type="entry name" value="Sig_transdc_resp-reg_C-effctor"/>
</dbReference>
<keyword evidence="1" id="KW-0597">Phosphoprotein</keyword>
<dbReference type="GO" id="GO:0032993">
    <property type="term" value="C:protein-DNA complex"/>
    <property type="evidence" value="ECO:0007669"/>
    <property type="project" value="TreeGrafter"/>
</dbReference>
<evidence type="ECO:0000256" key="3">
    <source>
        <dbReference type="ARBA" id="ARBA00023015"/>
    </source>
</evidence>
<dbReference type="SUPFAM" id="SSF46894">
    <property type="entry name" value="C-terminal effector domain of the bipartite response regulators"/>
    <property type="match status" value="1"/>
</dbReference>
<dbReference type="PROSITE" id="PS51755">
    <property type="entry name" value="OMPR_PHOB"/>
    <property type="match status" value="1"/>
</dbReference>
<dbReference type="GO" id="GO:0005829">
    <property type="term" value="C:cytosol"/>
    <property type="evidence" value="ECO:0007669"/>
    <property type="project" value="TreeGrafter"/>
</dbReference>
<comment type="caution">
    <text evidence="8">The sequence shown here is derived from an EMBL/GenBank/DDBJ whole genome shotgun (WGS) entry which is preliminary data.</text>
</comment>
<dbReference type="GO" id="GO:0006355">
    <property type="term" value="P:regulation of DNA-templated transcription"/>
    <property type="evidence" value="ECO:0007669"/>
    <property type="project" value="InterPro"/>
</dbReference>
<evidence type="ECO:0000256" key="1">
    <source>
        <dbReference type="ARBA" id="ARBA00022553"/>
    </source>
</evidence>
<proteinExistence type="predicted"/>
<dbReference type="EMBL" id="DXBF01000029">
    <property type="protein sequence ID" value="HIZ61795.1"/>
    <property type="molecule type" value="Genomic_DNA"/>
</dbReference>
<evidence type="ECO:0000313" key="8">
    <source>
        <dbReference type="EMBL" id="HIZ61795.1"/>
    </source>
</evidence>
<dbReference type="InterPro" id="IPR001867">
    <property type="entry name" value="OmpR/PhoB-type_DNA-bd"/>
</dbReference>
<evidence type="ECO:0000256" key="5">
    <source>
        <dbReference type="ARBA" id="ARBA00023163"/>
    </source>
</evidence>
<protein>
    <submittedName>
        <fullName evidence="8">Winged helix-turn-helix domain-containing protein</fullName>
    </submittedName>
</protein>
<accession>A0A9D2FK02</accession>
<keyword evidence="3" id="KW-0805">Transcription regulation</keyword>
<sequence length="157" mass="18130">MFNFCRNCNNSATSVVIVYRQDTVKGGCPKMDAHSTQAPPVHRLRIQNALRRARRQQRGVFCFKDVSIDMQARRVWRAGQEIALTPREYALLETLVLNRNIALTRGQLLADAWGYDYVGESRTVDVHINRVRRKLGLQREIQTVFKVGYRLNTRGLL</sequence>
<feature type="domain" description="OmpR/PhoB-type" evidence="7">
    <location>
        <begin position="58"/>
        <end position="153"/>
    </location>
</feature>
<evidence type="ECO:0000256" key="4">
    <source>
        <dbReference type="ARBA" id="ARBA00023125"/>
    </source>
</evidence>
<dbReference type="PANTHER" id="PTHR48111">
    <property type="entry name" value="REGULATOR OF RPOS"/>
    <property type="match status" value="1"/>
</dbReference>